<keyword evidence="2" id="KW-0378">Hydrolase</keyword>
<protein>
    <submittedName>
        <fullName evidence="2">Restriction endonuclease</fullName>
    </submittedName>
</protein>
<evidence type="ECO:0000313" key="3">
    <source>
        <dbReference type="Proteomes" id="UP000029980"/>
    </source>
</evidence>
<dbReference type="EMBL" id="CP008887">
    <property type="protein sequence ID" value="AIU70772.1"/>
    <property type="molecule type" value="Genomic_DNA"/>
</dbReference>
<dbReference type="GO" id="GO:0009307">
    <property type="term" value="P:DNA restriction-modification system"/>
    <property type="evidence" value="ECO:0007669"/>
    <property type="project" value="UniProtKB-KW"/>
</dbReference>
<evidence type="ECO:0000313" key="2">
    <source>
        <dbReference type="EMBL" id="AIU70772.1"/>
    </source>
</evidence>
<name>A0A097QWA4_9EURY</name>
<dbReference type="RefSeq" id="WP_050003731.1">
    <property type="nucleotide sequence ID" value="NZ_CP008887.1"/>
</dbReference>
<reference evidence="2 3" key="1">
    <citation type="journal article" date="2015" name="Int. J. Syst. Evol. Microbiol.">
        <title>Thermococcus eurythermalis sp. nov., a conditional piezophilic hyperthermophilic archaeon with a wide temperature range isolated from an oil-immersed chimney in the Guaymas Basin.</title>
        <authorList>
            <person name="Zhao W."/>
            <person name="Zeng X."/>
            <person name="Xiao X."/>
        </authorList>
    </citation>
    <scope>NUCLEOTIDE SEQUENCE [LARGE SCALE GENOMIC DNA]</scope>
    <source>
        <strain evidence="2 3">A501</strain>
    </source>
</reference>
<dbReference type="Gene3D" id="3.90.1570.30">
    <property type="match status" value="1"/>
</dbReference>
<dbReference type="GeneID" id="25153906"/>
<dbReference type="GO" id="GO:0009035">
    <property type="term" value="F:type I site-specific deoxyribonuclease activity"/>
    <property type="evidence" value="ECO:0007669"/>
    <property type="project" value="UniProtKB-EC"/>
</dbReference>
<dbReference type="OrthoDB" id="330911at2157"/>
<evidence type="ECO:0000259" key="1">
    <source>
        <dbReference type="Pfam" id="PF04313"/>
    </source>
</evidence>
<dbReference type="KEGG" id="teu:TEU_10740"/>
<accession>A0A097QWA4</accession>
<keyword evidence="2" id="KW-0540">Nuclease</keyword>
<dbReference type="Pfam" id="PF04313">
    <property type="entry name" value="HSDR_N"/>
    <property type="match status" value="1"/>
</dbReference>
<dbReference type="GO" id="GO:0003677">
    <property type="term" value="F:DNA binding"/>
    <property type="evidence" value="ECO:0007669"/>
    <property type="project" value="UniProtKB-KW"/>
</dbReference>
<gene>
    <name evidence="2" type="ORF">TEU_10740</name>
</gene>
<proteinExistence type="predicted"/>
<dbReference type="GO" id="GO:0005524">
    <property type="term" value="F:ATP binding"/>
    <property type="evidence" value="ECO:0007669"/>
    <property type="project" value="UniProtKB-KW"/>
</dbReference>
<dbReference type="AlphaFoldDB" id="A0A097QWA4"/>
<keyword evidence="3" id="KW-1185">Reference proteome</keyword>
<dbReference type="Proteomes" id="UP000029980">
    <property type="component" value="Chromosome"/>
</dbReference>
<dbReference type="InterPro" id="IPR007409">
    <property type="entry name" value="Restrct_endonuc_type1_HsdR_N"/>
</dbReference>
<dbReference type="STRING" id="1505907.TEU_10740"/>
<keyword evidence="2" id="KW-0255">Endonuclease</keyword>
<feature type="domain" description="Restriction endonuclease type I HsdR N-terminal" evidence="1">
    <location>
        <begin position="55"/>
        <end position="119"/>
    </location>
</feature>
<sequence length="287" mass="32664">MERAVLNVMSRIGMHRTLYEKNEEAVKQHLIGEIMSALGWDWNNPEEVRPEERTEDGRADYALLINGEIVAFLEAKNLSVNVIKRDEPLRQLARYCFSRGVRYGILTNGAKWVVVKAFAEGTSLRDRILFTVDLEEEPLERAIIKLSLLSKENIRKLERLATLLTAFEMTYKSLLNEGFEEEALLNYLRTRGQPSVVPAAKLSGVEVPKAVYVYEDGWKPLPLGDRSLKGALLAVLDYLEGRSSGEKREEVRKAKKLLSKMELPPEKVVILLREIEKDEGLRIGVEV</sequence>
<organism evidence="2 3">
    <name type="scientific">Thermococcus eurythermalis</name>
    <dbReference type="NCBI Taxonomy" id="1505907"/>
    <lineage>
        <taxon>Archaea</taxon>
        <taxon>Methanobacteriati</taxon>
        <taxon>Methanobacteriota</taxon>
        <taxon>Thermococci</taxon>
        <taxon>Thermococcales</taxon>
        <taxon>Thermococcaceae</taxon>
        <taxon>Thermococcus</taxon>
    </lineage>
</organism>
<dbReference type="HOGENOM" id="CLU_076815_0_0_2"/>